<dbReference type="InterPro" id="IPR002641">
    <property type="entry name" value="PNPLA_dom"/>
</dbReference>
<protein>
    <recommendedName>
        <fullName evidence="5">PNPLA domain-containing protein</fullName>
    </recommendedName>
</protein>
<dbReference type="Proteomes" id="UP000177925">
    <property type="component" value="Unassembled WGS sequence"/>
</dbReference>
<gene>
    <name evidence="6" type="ORF">A2150_00205</name>
</gene>
<name>A0A1F6TH17_9PROT</name>
<dbReference type="PANTHER" id="PTHR14226:SF57">
    <property type="entry name" value="BLR7027 PROTEIN"/>
    <property type="match status" value="1"/>
</dbReference>
<dbReference type="EMBL" id="MFSS01000026">
    <property type="protein sequence ID" value="OGI44404.1"/>
    <property type="molecule type" value="Genomic_DNA"/>
</dbReference>
<dbReference type="Pfam" id="PF01734">
    <property type="entry name" value="Patatin"/>
    <property type="match status" value="1"/>
</dbReference>
<dbReference type="GO" id="GO:0016787">
    <property type="term" value="F:hydrolase activity"/>
    <property type="evidence" value="ECO:0007669"/>
    <property type="project" value="UniProtKB-UniRule"/>
</dbReference>
<proteinExistence type="predicted"/>
<organism evidence="6 7">
    <name type="scientific">Candidatus Muproteobacteria bacterium RBG_16_64_11</name>
    <dbReference type="NCBI Taxonomy" id="1817758"/>
    <lineage>
        <taxon>Bacteria</taxon>
        <taxon>Pseudomonadati</taxon>
        <taxon>Pseudomonadota</taxon>
        <taxon>Candidatus Muproteobacteria</taxon>
    </lineage>
</organism>
<sequence length="387" mass="42327">MSDDSRKPKIALIVSGGGARAAYQVGVLKAIAEILPADAPNPFHIICGTSAGAINSAALAVYAHNFRLAVTRLLQVWGFFRVHHVFRADVLGILATSARWWAALLFGGLRQRNPAALFDRRPLSALLRRYLPCEKIQEAIDAGHLHALAITASGYGSGESVTFFQATAGVPDWRRAGRVGCRTAIGHEHLLASSAIPFLFEAVKIHREYFGDGSMRQIAPLGPALHLGADRLLAIGVRQENSAPAARAEGEGAYPSLAQMGGHVLNSIFLDALEVDIERLDRVNQALRTTPQLRSPETGGKLRPVTTLKISPSRDLREIAERHKHHFPWPIRFLLRGVGAYQRGGSDLMTYLLFEKPFCRELIELGYRDAMVHKDDIARLFAADGGE</sequence>
<evidence type="ECO:0000313" key="7">
    <source>
        <dbReference type="Proteomes" id="UP000177925"/>
    </source>
</evidence>
<feature type="domain" description="PNPLA" evidence="5">
    <location>
        <begin position="12"/>
        <end position="225"/>
    </location>
</feature>
<feature type="short sequence motif" description="GXSXG" evidence="4">
    <location>
        <begin position="48"/>
        <end position="52"/>
    </location>
</feature>
<dbReference type="PROSITE" id="PS51635">
    <property type="entry name" value="PNPLA"/>
    <property type="match status" value="1"/>
</dbReference>
<keyword evidence="3 4" id="KW-0443">Lipid metabolism</keyword>
<comment type="caution">
    <text evidence="6">The sequence shown here is derived from an EMBL/GenBank/DDBJ whole genome shotgun (WGS) entry which is preliminary data.</text>
</comment>
<evidence type="ECO:0000313" key="6">
    <source>
        <dbReference type="EMBL" id="OGI44404.1"/>
    </source>
</evidence>
<dbReference type="Gene3D" id="3.40.1090.10">
    <property type="entry name" value="Cytosolic phospholipase A2 catalytic domain"/>
    <property type="match status" value="1"/>
</dbReference>
<dbReference type="PANTHER" id="PTHR14226">
    <property type="entry name" value="NEUROPATHY TARGET ESTERASE/SWISS CHEESE D.MELANOGASTER"/>
    <property type="match status" value="1"/>
</dbReference>
<dbReference type="InterPro" id="IPR050301">
    <property type="entry name" value="NTE"/>
</dbReference>
<dbReference type="InterPro" id="IPR016035">
    <property type="entry name" value="Acyl_Trfase/lysoPLipase"/>
</dbReference>
<feature type="active site" description="Proton acceptor" evidence="4">
    <location>
        <position position="212"/>
    </location>
</feature>
<feature type="active site" description="Nucleophile" evidence="4">
    <location>
        <position position="50"/>
    </location>
</feature>
<dbReference type="STRING" id="1817758.A2150_00205"/>
<accession>A0A1F6TH17</accession>
<dbReference type="GO" id="GO:0016042">
    <property type="term" value="P:lipid catabolic process"/>
    <property type="evidence" value="ECO:0007669"/>
    <property type="project" value="UniProtKB-UniRule"/>
</dbReference>
<keyword evidence="1 4" id="KW-0378">Hydrolase</keyword>
<dbReference type="SUPFAM" id="SSF52151">
    <property type="entry name" value="FabD/lysophospholipase-like"/>
    <property type="match status" value="1"/>
</dbReference>
<keyword evidence="2 4" id="KW-0442">Lipid degradation</keyword>
<evidence type="ECO:0000256" key="3">
    <source>
        <dbReference type="ARBA" id="ARBA00023098"/>
    </source>
</evidence>
<evidence type="ECO:0000259" key="5">
    <source>
        <dbReference type="PROSITE" id="PS51635"/>
    </source>
</evidence>
<comment type="caution">
    <text evidence="4">Lacks conserved residue(s) required for the propagation of feature annotation.</text>
</comment>
<reference evidence="6 7" key="1">
    <citation type="journal article" date="2016" name="Nat. Commun.">
        <title>Thousands of microbial genomes shed light on interconnected biogeochemical processes in an aquifer system.</title>
        <authorList>
            <person name="Anantharaman K."/>
            <person name="Brown C.T."/>
            <person name="Hug L.A."/>
            <person name="Sharon I."/>
            <person name="Castelle C.J."/>
            <person name="Probst A.J."/>
            <person name="Thomas B.C."/>
            <person name="Singh A."/>
            <person name="Wilkins M.J."/>
            <person name="Karaoz U."/>
            <person name="Brodie E.L."/>
            <person name="Williams K.H."/>
            <person name="Hubbard S.S."/>
            <person name="Banfield J.F."/>
        </authorList>
    </citation>
    <scope>NUCLEOTIDE SEQUENCE [LARGE SCALE GENOMIC DNA]</scope>
</reference>
<evidence type="ECO:0000256" key="2">
    <source>
        <dbReference type="ARBA" id="ARBA00022963"/>
    </source>
</evidence>
<evidence type="ECO:0000256" key="1">
    <source>
        <dbReference type="ARBA" id="ARBA00022801"/>
    </source>
</evidence>
<evidence type="ECO:0000256" key="4">
    <source>
        <dbReference type="PROSITE-ProRule" id="PRU01161"/>
    </source>
</evidence>
<dbReference type="AlphaFoldDB" id="A0A1F6TH17"/>